<dbReference type="Gene3D" id="1.10.10.60">
    <property type="entry name" value="Homeodomain-like"/>
    <property type="match status" value="1"/>
</dbReference>
<dbReference type="PRINTS" id="PR00032">
    <property type="entry name" value="HTHARAC"/>
</dbReference>
<feature type="domain" description="HTH araC/xylS-type" evidence="4">
    <location>
        <begin position="255"/>
        <end position="354"/>
    </location>
</feature>
<dbReference type="InterPro" id="IPR042557">
    <property type="entry name" value="SCO4226"/>
</dbReference>
<reference evidence="5 6" key="1">
    <citation type="submission" date="2016-10" db="EMBL/GenBank/DDBJ databases">
        <authorList>
            <person name="de Groot N.N."/>
        </authorList>
    </citation>
    <scope>NUCLEOTIDE SEQUENCE [LARGE SCALE GENOMIC DNA]</scope>
    <source>
        <strain evidence="5 6">DSM 19886</strain>
    </source>
</reference>
<keyword evidence="1" id="KW-0805">Transcription regulation</keyword>
<dbReference type="PROSITE" id="PS00041">
    <property type="entry name" value="HTH_ARAC_FAMILY_1"/>
    <property type="match status" value="1"/>
</dbReference>
<dbReference type="SUPFAM" id="SSF46689">
    <property type="entry name" value="Homeodomain-like"/>
    <property type="match status" value="1"/>
</dbReference>
<dbReference type="InterPro" id="IPR018060">
    <property type="entry name" value="HTH_AraC"/>
</dbReference>
<dbReference type="AlphaFoldDB" id="A0A1G9PNJ1"/>
<dbReference type="Gene3D" id="3.30.70.1230">
    <property type="entry name" value="Nucleotide cyclase"/>
    <property type="match status" value="1"/>
</dbReference>
<keyword evidence="2 5" id="KW-0238">DNA-binding</keyword>
<evidence type="ECO:0000259" key="4">
    <source>
        <dbReference type="PROSITE" id="PS01124"/>
    </source>
</evidence>
<dbReference type="InterPro" id="IPR020449">
    <property type="entry name" value="Tscrpt_reg_AraC-type_HTH"/>
</dbReference>
<dbReference type="InterPro" id="IPR009057">
    <property type="entry name" value="Homeodomain-like_sf"/>
</dbReference>
<dbReference type="Pfam" id="PF12833">
    <property type="entry name" value="HTH_18"/>
    <property type="match status" value="1"/>
</dbReference>
<organism evidence="5 6">
    <name type="scientific">Kriegella aquimaris</name>
    <dbReference type="NCBI Taxonomy" id="192904"/>
    <lineage>
        <taxon>Bacteria</taxon>
        <taxon>Pseudomonadati</taxon>
        <taxon>Bacteroidota</taxon>
        <taxon>Flavobacteriia</taxon>
        <taxon>Flavobacteriales</taxon>
        <taxon>Flavobacteriaceae</taxon>
        <taxon>Kriegella</taxon>
    </lineage>
</organism>
<name>A0A1G9PNJ1_9FLAO</name>
<evidence type="ECO:0000256" key="2">
    <source>
        <dbReference type="ARBA" id="ARBA00023125"/>
    </source>
</evidence>
<dbReference type="OrthoDB" id="1228649at2"/>
<dbReference type="InterPro" id="IPR029787">
    <property type="entry name" value="Nucleotide_cyclase"/>
</dbReference>
<dbReference type="Proteomes" id="UP000199440">
    <property type="component" value="Unassembled WGS sequence"/>
</dbReference>
<evidence type="ECO:0000256" key="1">
    <source>
        <dbReference type="ARBA" id="ARBA00023015"/>
    </source>
</evidence>
<evidence type="ECO:0000256" key="3">
    <source>
        <dbReference type="ARBA" id="ARBA00023163"/>
    </source>
</evidence>
<dbReference type="PANTHER" id="PTHR43280">
    <property type="entry name" value="ARAC-FAMILY TRANSCRIPTIONAL REGULATOR"/>
    <property type="match status" value="1"/>
</dbReference>
<evidence type="ECO:0000313" key="5">
    <source>
        <dbReference type="EMBL" id="SDM00408.1"/>
    </source>
</evidence>
<dbReference type="Pfam" id="PF14026">
    <property type="entry name" value="SCO4226-like"/>
    <property type="match status" value="1"/>
</dbReference>
<keyword evidence="3" id="KW-0804">Transcription</keyword>
<dbReference type="PANTHER" id="PTHR43280:SF2">
    <property type="entry name" value="HTH-TYPE TRANSCRIPTIONAL REGULATOR EXSA"/>
    <property type="match status" value="1"/>
</dbReference>
<dbReference type="SMART" id="SM00342">
    <property type="entry name" value="HTH_ARAC"/>
    <property type="match status" value="1"/>
</dbReference>
<accession>A0A1G9PNJ1</accession>
<protein>
    <submittedName>
        <fullName evidence="5">AraC-type DNA-binding protein</fullName>
    </submittedName>
</protein>
<dbReference type="Gene3D" id="3.30.70.3090">
    <property type="entry name" value="ORF SCO4226, nickel-binding ferredoxin-like monomer"/>
    <property type="match status" value="1"/>
</dbReference>
<dbReference type="EMBL" id="FNGV01000004">
    <property type="protein sequence ID" value="SDM00408.1"/>
    <property type="molecule type" value="Genomic_DNA"/>
</dbReference>
<dbReference type="PROSITE" id="PS01124">
    <property type="entry name" value="HTH_ARAC_FAMILY_2"/>
    <property type="match status" value="1"/>
</dbReference>
<dbReference type="GO" id="GO:0003700">
    <property type="term" value="F:DNA-binding transcription factor activity"/>
    <property type="evidence" value="ECO:0007669"/>
    <property type="project" value="InterPro"/>
</dbReference>
<keyword evidence="6" id="KW-1185">Reference proteome</keyword>
<sequence length="360" mass="41122">MPLYVDLHHIHSDYFSEEDAFKAHMKDLNVQDQFGVTHKKYWINFDQKTMFCLVDGPNKEACNAAHQMAHLDQACNIIIEVSDNEFISFLGIGKKNENDMALTLSNEIDSGYRTIMLVRICNLSTEQNYTGMVYGLVEQYDGKVVPQPNDRIMVSFIHASNAIACVTEIRKRLKPISDNLDLTMALVTGKPVDDHSAVLFEEAKKKVETLCQLGHDGAIYIDSESKALSRQEPNLPETKDNYIKIVNSRDYALFESLLQIFDDRLKHPDFKSEHLGQELGLSKAQTYRKIKALTEMSPNELIREVRLRRSLNALKNNNKTVAEIAYDLGFNSPTYFTRVFRKRFGVLPTSFAKLSNFHSL</sequence>
<dbReference type="InterPro" id="IPR018062">
    <property type="entry name" value="HTH_AraC-typ_CS"/>
</dbReference>
<evidence type="ECO:0000313" key="6">
    <source>
        <dbReference type="Proteomes" id="UP000199440"/>
    </source>
</evidence>
<gene>
    <name evidence="5" type="ORF">SAMN04488514_10483</name>
</gene>
<dbReference type="InterPro" id="IPR025336">
    <property type="entry name" value="SCO4226-like"/>
</dbReference>
<proteinExistence type="predicted"/>
<dbReference type="GO" id="GO:0043565">
    <property type="term" value="F:sequence-specific DNA binding"/>
    <property type="evidence" value="ECO:0007669"/>
    <property type="project" value="InterPro"/>
</dbReference>
<dbReference type="RefSeq" id="WP_089888393.1">
    <property type="nucleotide sequence ID" value="NZ_FNGV01000004.1"/>
</dbReference>
<dbReference type="STRING" id="192904.SAMN04488514_10483"/>